<feature type="compositionally biased region" description="Low complexity" evidence="12">
    <location>
        <begin position="630"/>
        <end position="645"/>
    </location>
</feature>
<comment type="similarity">
    <text evidence="2">In the C-terminal section; belongs to the transpeptidase family.</text>
</comment>
<accession>A0ABQ5UZF4</accession>
<keyword evidence="13" id="KW-0472">Membrane</keyword>
<dbReference type="InterPro" id="IPR012338">
    <property type="entry name" value="Beta-lactam/transpept-like"/>
</dbReference>
<evidence type="ECO:0000313" key="16">
    <source>
        <dbReference type="EMBL" id="GLQ19775.1"/>
    </source>
</evidence>
<evidence type="ECO:0000256" key="4">
    <source>
        <dbReference type="ARBA" id="ARBA00022645"/>
    </source>
</evidence>
<reference evidence="16" key="1">
    <citation type="journal article" date="2014" name="Int. J. Syst. Evol. Microbiol.">
        <title>Complete genome of a new Firmicutes species belonging to the dominant human colonic microbiota ('Ruminococcus bicirculans') reveals two chromosomes and a selective capacity to utilize plant glucans.</title>
        <authorList>
            <consortium name="NISC Comparative Sequencing Program"/>
            <person name="Wegmann U."/>
            <person name="Louis P."/>
            <person name="Goesmann A."/>
            <person name="Henrissat B."/>
            <person name="Duncan S.H."/>
            <person name="Flint H.J."/>
        </authorList>
    </citation>
    <scope>NUCLEOTIDE SEQUENCE</scope>
    <source>
        <strain evidence="16">NBRC 108216</strain>
    </source>
</reference>
<gene>
    <name evidence="16" type="primary">pbpC_1</name>
    <name evidence="16" type="ORF">GCM10007854_07300</name>
</gene>
<evidence type="ECO:0000259" key="15">
    <source>
        <dbReference type="Pfam" id="PF00912"/>
    </source>
</evidence>
<evidence type="ECO:0000256" key="5">
    <source>
        <dbReference type="ARBA" id="ARBA00022670"/>
    </source>
</evidence>
<dbReference type="Pfam" id="PF00912">
    <property type="entry name" value="Transgly"/>
    <property type="match status" value="1"/>
</dbReference>
<dbReference type="InterPro" id="IPR001460">
    <property type="entry name" value="PCN-bd_Tpept"/>
</dbReference>
<dbReference type="Gene3D" id="3.40.710.10">
    <property type="entry name" value="DD-peptidase/beta-lactamase superfamily"/>
    <property type="match status" value="1"/>
</dbReference>
<evidence type="ECO:0000256" key="7">
    <source>
        <dbReference type="ARBA" id="ARBA00022679"/>
    </source>
</evidence>
<keyword evidence="17" id="KW-1185">Reference proteome</keyword>
<dbReference type="NCBIfam" id="TIGR02074">
    <property type="entry name" value="PBP_1a_fam"/>
    <property type="match status" value="1"/>
</dbReference>
<comment type="caution">
    <text evidence="16">The sequence shown here is derived from an EMBL/GenBank/DDBJ whole genome shotgun (WGS) entry which is preliminary data.</text>
</comment>
<evidence type="ECO:0000259" key="14">
    <source>
        <dbReference type="Pfam" id="PF00905"/>
    </source>
</evidence>
<dbReference type="PANTHER" id="PTHR32282">
    <property type="entry name" value="BINDING PROTEIN TRANSPEPTIDASE, PUTATIVE-RELATED"/>
    <property type="match status" value="1"/>
</dbReference>
<evidence type="ECO:0000256" key="8">
    <source>
        <dbReference type="ARBA" id="ARBA00022801"/>
    </source>
</evidence>
<feature type="region of interest" description="Disordered" evidence="12">
    <location>
        <begin position="624"/>
        <end position="653"/>
    </location>
</feature>
<evidence type="ECO:0000256" key="13">
    <source>
        <dbReference type="SAM" id="Phobius"/>
    </source>
</evidence>
<sequence length="653" mass="70286">MRAALPTLPPRLLRFGRTLCLIGAGSAYLCGMLVLGAFAHVSADLPDPSRLWEQTRPPSIQIVDRQGRDLAVRGAHALEPLPVTALPVHLRQAVLATEDRRFHSHAGIDPYGLARATLANLRAGQIVEGGSTLTQQLTKNVFLTPEQTLERKAQEMIIAVWLERRFTKPELLRLYLSRVYFGSGAWGIEAATDHYFGRAPDRISLSEAALLAGLLKAPSALNPSYSPDRAATRMRTVLYAMDDQGLMADGVLEEALNTPVAVFGPRRSGDPDYFIDWIWPEIEAQVGVPNRDLVIQVTLDRDLQRVAEASLATRLDPARNASQGALVMLDGQGDVLAMVGGADYSASQFNRAVQAKRQPGSAFKPIVYLAGLRAGMNPWTASLDAPIDVNGWQPRNFKKEFAGPILLEDAMARSINTVSVRVLQEAGADAVADTAAQLGLDGLKPYASLALGAQGATVMDMAEAYLPFSTGGHAVPGVGVVSISTGDGTPLYDRPLPEPERRLGALEIRQMNRMLIHTVEAGTGRRAQVDGRMIAGKTGTTNDNRDAWFVGYAPDLTLAVWIGNDANQPMARITGGTIPAEIFGDVMSVALMDRPVAMLPQAERPDNPVPEVVEADTSFSALLDQLERATTQSQPTPLPTSRPTSGLIQGPTP</sequence>
<dbReference type="RefSeq" id="WP_284369710.1">
    <property type="nucleotide sequence ID" value="NZ_BSNJ01000001.1"/>
</dbReference>
<dbReference type="SUPFAM" id="SSF53955">
    <property type="entry name" value="Lysozyme-like"/>
    <property type="match status" value="1"/>
</dbReference>
<reference evidence="16" key="2">
    <citation type="submission" date="2023-01" db="EMBL/GenBank/DDBJ databases">
        <title>Draft genome sequence of Algimonas porphyrae strain NBRC 108216.</title>
        <authorList>
            <person name="Sun Q."/>
            <person name="Mori K."/>
        </authorList>
    </citation>
    <scope>NUCLEOTIDE SEQUENCE</scope>
    <source>
        <strain evidence="16">NBRC 108216</strain>
    </source>
</reference>
<dbReference type="InterPro" id="IPR050396">
    <property type="entry name" value="Glycosyltr_51/Transpeptidase"/>
</dbReference>
<name>A0ABQ5UZF4_9PROT</name>
<keyword evidence="8" id="KW-0378">Hydrolase</keyword>
<keyword evidence="13" id="KW-1133">Transmembrane helix</keyword>
<comment type="similarity">
    <text evidence="3">In the N-terminal section; belongs to the glycosyltransferase 51 family.</text>
</comment>
<dbReference type="SUPFAM" id="SSF56601">
    <property type="entry name" value="beta-lactamase/transpeptidase-like"/>
    <property type="match status" value="1"/>
</dbReference>
<keyword evidence="7" id="KW-0808">Transferase</keyword>
<evidence type="ECO:0000256" key="1">
    <source>
        <dbReference type="ARBA" id="ARBA00004752"/>
    </source>
</evidence>
<evidence type="ECO:0000256" key="9">
    <source>
        <dbReference type="ARBA" id="ARBA00023268"/>
    </source>
</evidence>
<dbReference type="InterPro" id="IPR001264">
    <property type="entry name" value="Glyco_trans_51"/>
</dbReference>
<keyword evidence="6" id="KW-0328">Glycosyltransferase</keyword>
<organism evidence="16 17">
    <name type="scientific">Algimonas porphyrae</name>
    <dbReference type="NCBI Taxonomy" id="1128113"/>
    <lineage>
        <taxon>Bacteria</taxon>
        <taxon>Pseudomonadati</taxon>
        <taxon>Pseudomonadota</taxon>
        <taxon>Alphaproteobacteria</taxon>
        <taxon>Maricaulales</taxon>
        <taxon>Robiginitomaculaceae</taxon>
        <taxon>Algimonas</taxon>
    </lineage>
</organism>
<protein>
    <recommendedName>
        <fullName evidence="10">peptidoglycan glycosyltransferase</fullName>
        <ecNumber evidence="10">2.4.99.28</ecNumber>
    </recommendedName>
</protein>
<keyword evidence="4" id="KW-0121">Carboxypeptidase</keyword>
<evidence type="ECO:0000256" key="3">
    <source>
        <dbReference type="ARBA" id="ARBA00007739"/>
    </source>
</evidence>
<evidence type="ECO:0000256" key="10">
    <source>
        <dbReference type="ARBA" id="ARBA00044770"/>
    </source>
</evidence>
<evidence type="ECO:0000256" key="6">
    <source>
        <dbReference type="ARBA" id="ARBA00022676"/>
    </source>
</evidence>
<dbReference type="InterPro" id="IPR036950">
    <property type="entry name" value="PBP_transglycosylase"/>
</dbReference>
<comment type="catalytic activity">
    <reaction evidence="11">
        <text>[GlcNAc-(1-&gt;4)-Mur2Ac(oyl-L-Ala-gamma-D-Glu-L-Lys-D-Ala-D-Ala)](n)-di-trans,octa-cis-undecaprenyl diphosphate + beta-D-GlcNAc-(1-&gt;4)-Mur2Ac(oyl-L-Ala-gamma-D-Glu-L-Lys-D-Ala-D-Ala)-di-trans,octa-cis-undecaprenyl diphosphate = [GlcNAc-(1-&gt;4)-Mur2Ac(oyl-L-Ala-gamma-D-Glu-L-Lys-D-Ala-D-Ala)](n+1)-di-trans,octa-cis-undecaprenyl diphosphate + di-trans,octa-cis-undecaprenyl diphosphate + H(+)</text>
        <dbReference type="Rhea" id="RHEA:23708"/>
        <dbReference type="Rhea" id="RHEA-COMP:9602"/>
        <dbReference type="Rhea" id="RHEA-COMP:9603"/>
        <dbReference type="ChEBI" id="CHEBI:15378"/>
        <dbReference type="ChEBI" id="CHEBI:58405"/>
        <dbReference type="ChEBI" id="CHEBI:60033"/>
        <dbReference type="ChEBI" id="CHEBI:78435"/>
        <dbReference type="EC" id="2.4.99.28"/>
    </reaction>
</comment>
<dbReference type="InterPro" id="IPR023346">
    <property type="entry name" value="Lysozyme-like_dom_sf"/>
</dbReference>
<dbReference type="Pfam" id="PF00905">
    <property type="entry name" value="Transpeptidase"/>
    <property type="match status" value="1"/>
</dbReference>
<feature type="domain" description="Glycosyl transferase family 51" evidence="15">
    <location>
        <begin position="79"/>
        <end position="241"/>
    </location>
</feature>
<dbReference type="Proteomes" id="UP001161390">
    <property type="component" value="Unassembled WGS sequence"/>
</dbReference>
<keyword evidence="13" id="KW-0812">Transmembrane</keyword>
<keyword evidence="9" id="KW-0511">Multifunctional enzyme</keyword>
<dbReference type="Gene3D" id="1.10.3810.10">
    <property type="entry name" value="Biosynthetic peptidoglycan transglycosylase-like"/>
    <property type="match status" value="1"/>
</dbReference>
<dbReference type="PANTHER" id="PTHR32282:SF33">
    <property type="entry name" value="PEPTIDOGLYCAN GLYCOSYLTRANSFERASE"/>
    <property type="match status" value="1"/>
</dbReference>
<feature type="domain" description="Penicillin-binding protein transpeptidase" evidence="14">
    <location>
        <begin position="325"/>
        <end position="587"/>
    </location>
</feature>
<evidence type="ECO:0000313" key="17">
    <source>
        <dbReference type="Proteomes" id="UP001161390"/>
    </source>
</evidence>
<keyword evidence="5" id="KW-0645">Protease</keyword>
<dbReference type="EC" id="2.4.99.28" evidence="10"/>
<proteinExistence type="inferred from homology"/>
<comment type="pathway">
    <text evidence="1">Cell wall biogenesis; peptidoglycan biosynthesis.</text>
</comment>
<dbReference type="EMBL" id="BSNJ01000001">
    <property type="protein sequence ID" value="GLQ19775.1"/>
    <property type="molecule type" value="Genomic_DNA"/>
</dbReference>
<evidence type="ECO:0000256" key="2">
    <source>
        <dbReference type="ARBA" id="ARBA00007090"/>
    </source>
</evidence>
<evidence type="ECO:0000256" key="12">
    <source>
        <dbReference type="SAM" id="MobiDB-lite"/>
    </source>
</evidence>
<feature type="transmembrane region" description="Helical" evidence="13">
    <location>
        <begin position="21"/>
        <end position="41"/>
    </location>
</feature>
<evidence type="ECO:0000256" key="11">
    <source>
        <dbReference type="ARBA" id="ARBA00049902"/>
    </source>
</evidence>